<gene>
    <name evidence="2" type="ORF">H3H32_36620</name>
</gene>
<keyword evidence="3" id="KW-1185">Reference proteome</keyword>
<evidence type="ECO:0000313" key="3">
    <source>
        <dbReference type="Proteomes" id="UP000515369"/>
    </source>
</evidence>
<protein>
    <submittedName>
        <fullName evidence="2">Uncharacterized protein</fullName>
    </submittedName>
</protein>
<dbReference type="KEGG" id="sfol:H3H32_36620"/>
<keyword evidence="1" id="KW-1133">Transmembrane helix</keyword>
<proteinExistence type="predicted"/>
<dbReference type="AlphaFoldDB" id="A0A7G5GWS7"/>
<name>A0A7G5GWS7_9BACT</name>
<keyword evidence="1" id="KW-0472">Membrane</keyword>
<dbReference type="RefSeq" id="WP_182460606.1">
    <property type="nucleotide sequence ID" value="NZ_CP059732.1"/>
</dbReference>
<reference evidence="2 3" key="1">
    <citation type="submission" date="2020-07" db="EMBL/GenBank/DDBJ databases">
        <title>Spirosoma foliorum sp. nov., isolated from the leaves on the Nejang mountain Korea, Republic of.</title>
        <authorList>
            <person name="Ho H."/>
            <person name="Lee Y.-J."/>
            <person name="Nurcahyanto D.-A."/>
            <person name="Kim S.-G."/>
        </authorList>
    </citation>
    <scope>NUCLEOTIDE SEQUENCE [LARGE SCALE GENOMIC DNA]</scope>
    <source>
        <strain evidence="2 3">PL0136</strain>
    </source>
</reference>
<evidence type="ECO:0000313" key="2">
    <source>
        <dbReference type="EMBL" id="QMW03319.1"/>
    </source>
</evidence>
<organism evidence="2 3">
    <name type="scientific">Spirosoma foliorum</name>
    <dbReference type="NCBI Taxonomy" id="2710596"/>
    <lineage>
        <taxon>Bacteria</taxon>
        <taxon>Pseudomonadati</taxon>
        <taxon>Bacteroidota</taxon>
        <taxon>Cytophagia</taxon>
        <taxon>Cytophagales</taxon>
        <taxon>Cytophagaceae</taxon>
        <taxon>Spirosoma</taxon>
    </lineage>
</organism>
<feature type="transmembrane region" description="Helical" evidence="1">
    <location>
        <begin position="20"/>
        <end position="41"/>
    </location>
</feature>
<evidence type="ECO:0000256" key="1">
    <source>
        <dbReference type="SAM" id="Phobius"/>
    </source>
</evidence>
<dbReference type="EMBL" id="CP059732">
    <property type="protein sequence ID" value="QMW03319.1"/>
    <property type="molecule type" value="Genomic_DNA"/>
</dbReference>
<accession>A0A7G5GWS7</accession>
<dbReference type="Proteomes" id="UP000515369">
    <property type="component" value="Chromosome"/>
</dbReference>
<sequence>MQSIIPLSIYTLPNSIRTLIFWVTLIVLLVNTMGVTCFAAVRDSTDAIPVKTIRVYSPLETAALGLHPVVLENGELLHPFDDGQHYFVDPQGKRLADPITGEQVEAIFTKAKEVGKTVTDLLALNFVSKLPVVISKDIGGVTYELAIDELVFTPTGNFLTIVARVPTPDGTSLYFGARNLEFSGSGGIKSGDIQLLAAPFLKSIPLGDKISVQLTGPGNKFSFDCNGFKSISLEGLVTFDRSLIVPDNPETGEPGDGQVQSRFSLANIGDWNNMLIRISLQPFQMAKMKGFSFVVQEAYLDLSDAENPANFALPLGYATTSGELWRGVYIGKVAVRFPKYFKKRTGGGAHRSGRRSPDD</sequence>
<keyword evidence="1" id="KW-0812">Transmembrane</keyword>